<protein>
    <recommendedName>
        <fullName evidence="3">Retrovirus-related pol polyprotein from transposon tnt 1-94</fullName>
    </recommendedName>
</protein>
<gene>
    <name evidence="1" type="ORF">A4A49_64812</name>
</gene>
<comment type="caution">
    <text evidence="1">The sequence shown here is derived from an EMBL/GenBank/DDBJ whole genome shotgun (WGS) entry which is preliminary data.</text>
</comment>
<evidence type="ECO:0000313" key="2">
    <source>
        <dbReference type="Proteomes" id="UP000187609"/>
    </source>
</evidence>
<reference evidence="1" key="1">
    <citation type="submission" date="2016-11" db="EMBL/GenBank/DDBJ databases">
        <title>The genome of Nicotiana attenuata.</title>
        <authorList>
            <person name="Xu S."/>
            <person name="Brockmoeller T."/>
            <person name="Gaquerel E."/>
            <person name="Navarro A."/>
            <person name="Kuhl H."/>
            <person name="Gase K."/>
            <person name="Ling Z."/>
            <person name="Zhou W."/>
            <person name="Kreitzer C."/>
            <person name="Stanke M."/>
            <person name="Tang H."/>
            <person name="Lyons E."/>
            <person name="Pandey P."/>
            <person name="Pandey S.P."/>
            <person name="Timmermann B."/>
            <person name="Baldwin I.T."/>
        </authorList>
    </citation>
    <scope>NUCLEOTIDE SEQUENCE [LARGE SCALE GENOMIC DNA]</scope>
    <source>
        <strain evidence="1">UT</strain>
    </source>
</reference>
<organism evidence="1 2">
    <name type="scientific">Nicotiana attenuata</name>
    <name type="common">Coyote tobacco</name>
    <dbReference type="NCBI Taxonomy" id="49451"/>
    <lineage>
        <taxon>Eukaryota</taxon>
        <taxon>Viridiplantae</taxon>
        <taxon>Streptophyta</taxon>
        <taxon>Embryophyta</taxon>
        <taxon>Tracheophyta</taxon>
        <taxon>Spermatophyta</taxon>
        <taxon>Magnoliopsida</taxon>
        <taxon>eudicotyledons</taxon>
        <taxon>Gunneridae</taxon>
        <taxon>Pentapetalae</taxon>
        <taxon>asterids</taxon>
        <taxon>lamiids</taxon>
        <taxon>Solanales</taxon>
        <taxon>Solanaceae</taxon>
        <taxon>Nicotianoideae</taxon>
        <taxon>Nicotianeae</taxon>
        <taxon>Nicotiana</taxon>
    </lineage>
</organism>
<keyword evidence="2" id="KW-1185">Reference proteome</keyword>
<accession>A0A314KYJ0</accession>
<dbReference type="AlphaFoldDB" id="A0A314KYJ0"/>
<name>A0A314KYJ0_NICAT</name>
<dbReference type="Gramene" id="OIT33799">
    <property type="protein sequence ID" value="OIT33799"/>
    <property type="gene ID" value="A4A49_64812"/>
</dbReference>
<sequence>SHMQLRRSSRGSRPPVWTKDYICPTMKPSSSTCLYPMSNYMGYDTLGSAYQSYLTAMTTDIEPTSYHQAMKHQKLIDAMQAEIDALVSNHTWEVVPIPKGKVPIGCK</sequence>
<evidence type="ECO:0000313" key="1">
    <source>
        <dbReference type="EMBL" id="OIT33799.1"/>
    </source>
</evidence>
<dbReference type="EMBL" id="MJEQ01000822">
    <property type="protein sequence ID" value="OIT33799.1"/>
    <property type="molecule type" value="Genomic_DNA"/>
</dbReference>
<evidence type="ECO:0008006" key="3">
    <source>
        <dbReference type="Google" id="ProtNLM"/>
    </source>
</evidence>
<proteinExistence type="predicted"/>
<dbReference type="Proteomes" id="UP000187609">
    <property type="component" value="Unassembled WGS sequence"/>
</dbReference>
<feature type="non-terminal residue" evidence="1">
    <location>
        <position position="1"/>
    </location>
</feature>
<feature type="non-terminal residue" evidence="1">
    <location>
        <position position="107"/>
    </location>
</feature>